<evidence type="ECO:0000313" key="3">
    <source>
        <dbReference type="Proteomes" id="UP001558652"/>
    </source>
</evidence>
<protein>
    <submittedName>
        <fullName evidence="2">Uncharacterized protein</fullName>
    </submittedName>
</protein>
<feature type="compositionally biased region" description="Basic residues" evidence="1">
    <location>
        <begin position="1"/>
        <end position="12"/>
    </location>
</feature>
<keyword evidence="3" id="KW-1185">Reference proteome</keyword>
<evidence type="ECO:0000256" key="1">
    <source>
        <dbReference type="SAM" id="MobiDB-lite"/>
    </source>
</evidence>
<organism evidence="2 3">
    <name type="scientific">Ranatra chinensis</name>
    <dbReference type="NCBI Taxonomy" id="642074"/>
    <lineage>
        <taxon>Eukaryota</taxon>
        <taxon>Metazoa</taxon>
        <taxon>Ecdysozoa</taxon>
        <taxon>Arthropoda</taxon>
        <taxon>Hexapoda</taxon>
        <taxon>Insecta</taxon>
        <taxon>Pterygota</taxon>
        <taxon>Neoptera</taxon>
        <taxon>Paraneoptera</taxon>
        <taxon>Hemiptera</taxon>
        <taxon>Heteroptera</taxon>
        <taxon>Panheteroptera</taxon>
        <taxon>Nepomorpha</taxon>
        <taxon>Nepidae</taxon>
        <taxon>Ranatrinae</taxon>
        <taxon>Ranatra</taxon>
    </lineage>
</organism>
<feature type="region of interest" description="Disordered" evidence="1">
    <location>
        <begin position="1"/>
        <end position="34"/>
    </location>
</feature>
<reference evidence="2 3" key="1">
    <citation type="submission" date="2024-07" db="EMBL/GenBank/DDBJ databases">
        <title>Chromosome-level genome assembly of the water stick insect Ranatra chinensis (Heteroptera: Nepidae).</title>
        <authorList>
            <person name="Liu X."/>
        </authorList>
    </citation>
    <scope>NUCLEOTIDE SEQUENCE [LARGE SCALE GENOMIC DNA]</scope>
    <source>
        <strain evidence="2">Cailab_2021Rc</strain>
        <tissue evidence="2">Muscle</tissue>
    </source>
</reference>
<name>A0ABD0YTT7_9HEMI</name>
<gene>
    <name evidence="2" type="ORF">AAG570_006271</name>
</gene>
<dbReference type="Proteomes" id="UP001558652">
    <property type="component" value="Unassembled WGS sequence"/>
</dbReference>
<dbReference type="AlphaFoldDB" id="A0ABD0YTT7"/>
<accession>A0ABD0YTT7</accession>
<sequence>MASKRRNMFHKNKTQETTENETFPEERKMGPLTPKPIVRCRDTFETDKPRDETSTFFVIRLNFTVKVLCSLVRHNHKVERAGALKPCEWTTLIKGDMLVIPVFKARVPPTNLPMSNSVLFLAPLLILLPHRLQALTSALSHEGLLPTCQDEGDKDVYVDMRKHSPRLILPEDGSMVLICHRSELSGYIQIKASVPQGGVLGSLLHLEYTAHPRINDTNDRTG</sequence>
<dbReference type="EMBL" id="JBFDAA010000002">
    <property type="protein sequence ID" value="KAL1139285.1"/>
    <property type="molecule type" value="Genomic_DNA"/>
</dbReference>
<proteinExistence type="predicted"/>
<comment type="caution">
    <text evidence="2">The sequence shown here is derived from an EMBL/GenBank/DDBJ whole genome shotgun (WGS) entry which is preliminary data.</text>
</comment>
<evidence type="ECO:0000313" key="2">
    <source>
        <dbReference type="EMBL" id="KAL1139285.1"/>
    </source>
</evidence>